<reference evidence="1 2" key="1">
    <citation type="submission" date="2019-07" db="EMBL/GenBank/DDBJ databases">
        <title>Genomic Encyclopedia of Archaeal and Bacterial Type Strains, Phase II (KMG-II): from individual species to whole genera.</title>
        <authorList>
            <person name="Goeker M."/>
        </authorList>
    </citation>
    <scope>NUCLEOTIDE SEQUENCE [LARGE SCALE GENOMIC DNA]</scope>
    <source>
        <strain evidence="1 2">ATCC BAA-1139</strain>
    </source>
</reference>
<evidence type="ECO:0000313" key="2">
    <source>
        <dbReference type="Proteomes" id="UP000319449"/>
    </source>
</evidence>
<dbReference type="Proteomes" id="UP000319449">
    <property type="component" value="Unassembled WGS sequence"/>
</dbReference>
<evidence type="ECO:0000313" key="1">
    <source>
        <dbReference type="EMBL" id="TWJ32498.1"/>
    </source>
</evidence>
<sequence length="40" mass="4416">MSNFFDISFAPVLDTSSGDIIRDFFNPALAASVRYDRCVG</sequence>
<protein>
    <submittedName>
        <fullName evidence="1">Uncharacterized protein</fullName>
    </submittedName>
</protein>
<dbReference type="EMBL" id="VLLN01000004">
    <property type="protein sequence ID" value="TWJ32498.1"/>
    <property type="molecule type" value="Genomic_DNA"/>
</dbReference>
<accession>A0A562WQJ6</accession>
<dbReference type="AlphaFoldDB" id="A0A562WQJ6"/>
<organism evidence="1 2">
    <name type="scientific">Geobacter argillaceus</name>
    <dbReference type="NCBI Taxonomy" id="345631"/>
    <lineage>
        <taxon>Bacteria</taxon>
        <taxon>Pseudomonadati</taxon>
        <taxon>Thermodesulfobacteriota</taxon>
        <taxon>Desulfuromonadia</taxon>
        <taxon>Geobacterales</taxon>
        <taxon>Geobacteraceae</taxon>
        <taxon>Geobacter</taxon>
    </lineage>
</organism>
<name>A0A562WQJ6_9BACT</name>
<gene>
    <name evidence="1" type="ORF">JN12_00938</name>
</gene>
<comment type="caution">
    <text evidence="1">The sequence shown here is derived from an EMBL/GenBank/DDBJ whole genome shotgun (WGS) entry which is preliminary data.</text>
</comment>
<keyword evidence="2" id="KW-1185">Reference proteome</keyword>
<proteinExistence type="predicted"/>